<dbReference type="SUPFAM" id="SSF51004">
    <property type="entry name" value="C-terminal (heme d1) domain of cytochrome cd1-nitrite reductase"/>
    <property type="match status" value="1"/>
</dbReference>
<dbReference type="InterPro" id="IPR019405">
    <property type="entry name" value="Lactonase_7-beta_prop"/>
</dbReference>
<dbReference type="AlphaFoldDB" id="A0AAE3W0S9"/>
<dbReference type="InterPro" id="IPR011048">
    <property type="entry name" value="Haem_d1_sf"/>
</dbReference>
<evidence type="ECO:0000256" key="1">
    <source>
        <dbReference type="ARBA" id="ARBA00005564"/>
    </source>
</evidence>
<comment type="caution">
    <text evidence="3">The sequence shown here is derived from an EMBL/GenBank/DDBJ whole genome shotgun (WGS) entry which is preliminary data.</text>
</comment>
<dbReference type="InterPro" id="IPR015943">
    <property type="entry name" value="WD40/YVTN_repeat-like_dom_sf"/>
</dbReference>
<name>A0AAE3W0S9_9ACTN</name>
<comment type="similarity">
    <text evidence="1">Belongs to the cycloisomerase 2 family.</text>
</comment>
<dbReference type="Pfam" id="PF10282">
    <property type="entry name" value="Lactonase"/>
    <property type="match status" value="1"/>
</dbReference>
<evidence type="ECO:0000256" key="2">
    <source>
        <dbReference type="SAM" id="MobiDB-lite"/>
    </source>
</evidence>
<dbReference type="GO" id="GO:0017057">
    <property type="term" value="F:6-phosphogluconolactonase activity"/>
    <property type="evidence" value="ECO:0007669"/>
    <property type="project" value="TreeGrafter"/>
</dbReference>
<sequence>MSDGELVFIGCYTSESGGRGDGISVARRDPRTGELSAPRLVATTPSPSFLARHPRLPVLYAAGELAEGRVTAWAIAADGDLTLLGEQPTGGEHPCHLAVTADGRHLVTANYGSGSVSVHPLDLLGVPGERTDLRRHAGAGPVEDRQEGPHAHMATPDPDGDRVWVIDLGVDGLFPYRLDPESGRLEPPPAPFHVRPGTGPRHLARGDGRLYLVGELDGSITGYDVAADGTLSERGRARTSEADGPVQPSEIGLGADGRFGYVANRGPDTIAVFALPGTSGIPALIGEVPSGGAWPRHFSIMTSIEPGGSEFLYVANERSDTVITFRLDPETGIPAAGGPVLELGTPTCILRA</sequence>
<dbReference type="Gene3D" id="2.130.10.10">
    <property type="entry name" value="YVTN repeat-like/Quinoprotein amine dehydrogenase"/>
    <property type="match status" value="1"/>
</dbReference>
<organism evidence="3 4">
    <name type="scientific">Catenuloplanes indicus</name>
    <dbReference type="NCBI Taxonomy" id="137267"/>
    <lineage>
        <taxon>Bacteria</taxon>
        <taxon>Bacillati</taxon>
        <taxon>Actinomycetota</taxon>
        <taxon>Actinomycetes</taxon>
        <taxon>Micromonosporales</taxon>
        <taxon>Micromonosporaceae</taxon>
        <taxon>Catenuloplanes</taxon>
    </lineage>
</organism>
<accession>A0AAE3W0S9</accession>
<gene>
    <name evidence="3" type="ORF">J2S42_003159</name>
</gene>
<dbReference type="Proteomes" id="UP001240236">
    <property type="component" value="Unassembled WGS sequence"/>
</dbReference>
<dbReference type="RefSeq" id="WP_307239853.1">
    <property type="nucleotide sequence ID" value="NZ_JAUSUZ010000001.1"/>
</dbReference>
<feature type="region of interest" description="Disordered" evidence="2">
    <location>
        <begin position="139"/>
        <end position="159"/>
    </location>
</feature>
<dbReference type="PANTHER" id="PTHR30344">
    <property type="entry name" value="6-PHOSPHOGLUCONOLACTONASE-RELATED"/>
    <property type="match status" value="1"/>
</dbReference>
<feature type="region of interest" description="Disordered" evidence="2">
    <location>
        <begin position="182"/>
        <end position="201"/>
    </location>
</feature>
<dbReference type="EMBL" id="JAUSUZ010000001">
    <property type="protein sequence ID" value="MDQ0366490.1"/>
    <property type="molecule type" value="Genomic_DNA"/>
</dbReference>
<keyword evidence="4" id="KW-1185">Reference proteome</keyword>
<dbReference type="PANTHER" id="PTHR30344:SF1">
    <property type="entry name" value="6-PHOSPHOGLUCONOLACTONASE"/>
    <property type="match status" value="1"/>
</dbReference>
<proteinExistence type="inferred from homology"/>
<protein>
    <submittedName>
        <fullName evidence="3">6-phosphogluconolactonase (Cycloisomerase 2 family)</fullName>
    </submittedName>
</protein>
<dbReference type="InterPro" id="IPR050282">
    <property type="entry name" value="Cycloisomerase_2"/>
</dbReference>
<evidence type="ECO:0000313" key="3">
    <source>
        <dbReference type="EMBL" id="MDQ0366490.1"/>
    </source>
</evidence>
<evidence type="ECO:0000313" key="4">
    <source>
        <dbReference type="Proteomes" id="UP001240236"/>
    </source>
</evidence>
<reference evidence="3 4" key="1">
    <citation type="submission" date="2023-07" db="EMBL/GenBank/DDBJ databases">
        <title>Sequencing the genomes of 1000 actinobacteria strains.</title>
        <authorList>
            <person name="Klenk H.-P."/>
        </authorList>
    </citation>
    <scope>NUCLEOTIDE SEQUENCE [LARGE SCALE GENOMIC DNA]</scope>
    <source>
        <strain evidence="3 4">DSM 44709</strain>
    </source>
</reference>